<organism evidence="3 4">
    <name type="scientific">Streptomyces axinellae</name>
    <dbReference type="NCBI Taxonomy" id="552788"/>
    <lineage>
        <taxon>Bacteria</taxon>
        <taxon>Bacillati</taxon>
        <taxon>Actinomycetota</taxon>
        <taxon>Actinomycetes</taxon>
        <taxon>Kitasatosporales</taxon>
        <taxon>Streptomycetaceae</taxon>
        <taxon>Streptomyces</taxon>
    </lineage>
</organism>
<dbReference type="SUPFAM" id="SSF48317">
    <property type="entry name" value="Acid phosphatase/Vanadium-dependent haloperoxidase"/>
    <property type="match status" value="1"/>
</dbReference>
<dbReference type="InterPro" id="IPR036938">
    <property type="entry name" value="PAP2/HPO_sf"/>
</dbReference>
<proteinExistence type="predicted"/>
<dbReference type="SMART" id="SM00014">
    <property type="entry name" value="acidPPc"/>
    <property type="match status" value="1"/>
</dbReference>
<feature type="transmembrane region" description="Helical" evidence="1">
    <location>
        <begin position="89"/>
        <end position="109"/>
    </location>
</feature>
<feature type="transmembrane region" description="Helical" evidence="1">
    <location>
        <begin position="153"/>
        <end position="174"/>
    </location>
</feature>
<evidence type="ECO:0000313" key="4">
    <source>
        <dbReference type="Proteomes" id="UP001501447"/>
    </source>
</evidence>
<accession>A0ABP6CEP5</accession>
<sequence length="252" mass="27155">MAEVRTGLVPGRGGRVMIEYMYRPTPPPAGAWHLRTAVALGVLAVLVMALVIAEWHPLHALDADVATGLHSSALAHPGMTRTARVFTDWVWDPWTFRLLLAVVAVGLWWRRERLLALWLAGTALVGSALQQALKAAIGRERPRWREPVDSAHYAAMPSGHALTAALVCVLLLWLLRTRSTPPAGLWWSAVALAGVSVAGVAFTRLWLGVHWLTDTVVGVALGAAIGLAATAGWTSLRPDARQAAHPEPQDRG</sequence>
<feature type="transmembrane region" description="Helical" evidence="1">
    <location>
        <begin position="115"/>
        <end position="133"/>
    </location>
</feature>
<dbReference type="PANTHER" id="PTHR14969">
    <property type="entry name" value="SPHINGOSINE-1-PHOSPHATE PHOSPHOHYDROLASE"/>
    <property type="match status" value="1"/>
</dbReference>
<evidence type="ECO:0000259" key="2">
    <source>
        <dbReference type="SMART" id="SM00014"/>
    </source>
</evidence>
<reference evidence="4" key="1">
    <citation type="journal article" date="2019" name="Int. J. Syst. Evol. Microbiol.">
        <title>The Global Catalogue of Microorganisms (GCM) 10K type strain sequencing project: providing services to taxonomists for standard genome sequencing and annotation.</title>
        <authorList>
            <consortium name="The Broad Institute Genomics Platform"/>
            <consortium name="The Broad Institute Genome Sequencing Center for Infectious Disease"/>
            <person name="Wu L."/>
            <person name="Ma J."/>
        </authorList>
    </citation>
    <scope>NUCLEOTIDE SEQUENCE [LARGE SCALE GENOMIC DNA]</scope>
    <source>
        <strain evidence="4">JCM 16373</strain>
    </source>
</reference>
<feature type="domain" description="Phosphatidic acid phosphatase type 2/haloperoxidase" evidence="2">
    <location>
        <begin position="115"/>
        <end position="230"/>
    </location>
</feature>
<keyword evidence="4" id="KW-1185">Reference proteome</keyword>
<keyword evidence="1" id="KW-1133">Transmembrane helix</keyword>
<evidence type="ECO:0000313" key="3">
    <source>
        <dbReference type="EMBL" id="GAA2617672.1"/>
    </source>
</evidence>
<dbReference type="Proteomes" id="UP001501447">
    <property type="component" value="Unassembled WGS sequence"/>
</dbReference>
<dbReference type="PANTHER" id="PTHR14969:SF13">
    <property type="entry name" value="AT30094P"/>
    <property type="match status" value="1"/>
</dbReference>
<dbReference type="Gene3D" id="1.20.144.10">
    <property type="entry name" value="Phosphatidic acid phosphatase type 2/haloperoxidase"/>
    <property type="match status" value="2"/>
</dbReference>
<dbReference type="EMBL" id="BAAARJ010000010">
    <property type="protein sequence ID" value="GAA2617672.1"/>
    <property type="molecule type" value="Genomic_DNA"/>
</dbReference>
<dbReference type="InterPro" id="IPR000326">
    <property type="entry name" value="PAP2/HPO"/>
</dbReference>
<keyword evidence="1" id="KW-0812">Transmembrane</keyword>
<gene>
    <name evidence="3" type="ORF">GCM10009863_34510</name>
</gene>
<keyword evidence="1" id="KW-0472">Membrane</keyword>
<feature type="transmembrane region" description="Helical" evidence="1">
    <location>
        <begin position="32"/>
        <end position="53"/>
    </location>
</feature>
<evidence type="ECO:0000256" key="1">
    <source>
        <dbReference type="SAM" id="Phobius"/>
    </source>
</evidence>
<comment type="caution">
    <text evidence="3">The sequence shown here is derived from an EMBL/GenBank/DDBJ whole genome shotgun (WGS) entry which is preliminary data.</text>
</comment>
<protein>
    <submittedName>
        <fullName evidence="3">Phosphatase PAP2 family protein</fullName>
    </submittedName>
</protein>
<name>A0ABP6CEP5_9ACTN</name>
<feature type="transmembrane region" description="Helical" evidence="1">
    <location>
        <begin position="186"/>
        <end position="207"/>
    </location>
</feature>
<dbReference type="Pfam" id="PF01569">
    <property type="entry name" value="PAP2"/>
    <property type="match status" value="1"/>
</dbReference>
<feature type="transmembrane region" description="Helical" evidence="1">
    <location>
        <begin position="216"/>
        <end position="236"/>
    </location>
</feature>